<reference evidence="2 3" key="1">
    <citation type="journal article" date="2003" name="Nucleic Acids Res.">
        <title>Genome sequence of Chlamydophila caviae (Chlamydia psittaci GPIC): examining the role of niche-specific genes in the evolution of the Chlamydiaceae.</title>
        <authorList>
            <person name="Read T.D."/>
            <person name="Myers G.S.A."/>
            <person name="Brunham R.C."/>
            <person name="Nelson W.C."/>
            <person name="Paulsen I.T."/>
            <person name="Heidelberg J.F."/>
            <person name="Holtzapple E.K."/>
            <person name="Khouri H.M."/>
            <person name="Federova N.B."/>
            <person name="Carty H.A."/>
            <person name="Umayam L.A."/>
            <person name="Haft D.H."/>
            <person name="Peterson J.D."/>
            <person name="Beanan M.J."/>
            <person name="White O."/>
            <person name="Salzberg S.L."/>
            <person name="Hsia R.-C."/>
            <person name="McClarty G."/>
            <person name="Rank R.G."/>
            <person name="Bavoil P.M."/>
            <person name="Fraser C.M."/>
        </authorList>
    </citation>
    <scope>NUCLEOTIDE SEQUENCE [LARGE SCALE GENOMIC DNA]</scope>
    <source>
        <strain evidence="3">ATCC VR-813 / DSM 19441 / 03DC25 / GPIC</strain>
    </source>
</reference>
<proteinExistence type="predicted"/>
<accession>Q823V6</accession>
<dbReference type="AlphaFoldDB" id="Q823V6"/>
<evidence type="ECO:0000313" key="3">
    <source>
        <dbReference type="Proteomes" id="UP000002193"/>
    </source>
</evidence>
<dbReference type="Pfam" id="PF11019">
    <property type="entry name" value="DUF2608"/>
    <property type="match status" value="1"/>
</dbReference>
<dbReference type="KEGG" id="cca:CCA_00299"/>
<gene>
    <name evidence="2" type="ordered locus">CCA_00299</name>
</gene>
<organism evidence="2 3">
    <name type="scientific">Chlamydia caviae (strain ATCC VR-813 / DSM 19441 / 03DC25 / GPIC)</name>
    <name type="common">Chlamydophila caviae</name>
    <dbReference type="NCBI Taxonomy" id="227941"/>
    <lineage>
        <taxon>Bacteria</taxon>
        <taxon>Pseudomonadati</taxon>
        <taxon>Chlamydiota</taxon>
        <taxon>Chlamydiia</taxon>
        <taxon>Chlamydiales</taxon>
        <taxon>Chlamydiaceae</taxon>
        <taxon>Chlamydia/Chlamydophila group</taxon>
        <taxon>Chlamydia</taxon>
    </lineage>
</organism>
<protein>
    <submittedName>
        <fullName evidence="2">Uncharacterized protein</fullName>
    </submittedName>
</protein>
<name>Q823V6_CHLCV</name>
<keyword evidence="3" id="KW-1185">Reference proteome</keyword>
<dbReference type="EMBL" id="AE015925">
    <property type="protein sequence ID" value="AAP05048.1"/>
    <property type="molecule type" value="Genomic_DNA"/>
</dbReference>
<dbReference type="Proteomes" id="UP000002193">
    <property type="component" value="Chromosome"/>
</dbReference>
<dbReference type="HOGENOM" id="CLU_1114269_0_0_0"/>
<sequence>MVNVTHWLKYFPKILVLAFAILGVLSPAEAAKKHSVPMTMAYSFGDVFAHLEKNEEETLFCINVDTVIQHKYIGSPGWHQSRLSKLSTRLGDFYNAKRRVEEEQVIVDTLLSKRCLEPDFAEQFARLLSDYSCSLLGISLSGSESVSSTLKSLKELGIALRSQAFSQQDFCLDTHAKCSASALVQEGILFCGASEISEAMKLLFTYENKTPKNIIFLTDNPEEAKALGRECLGWGIAFLAFIYYPAAESLFFYADPFSTAVGIQEEQALKVISDAAAQLSLDSLNQKS</sequence>
<dbReference type="InterPro" id="IPR022565">
    <property type="entry name" value="DUF2608"/>
</dbReference>
<evidence type="ECO:0000313" key="2">
    <source>
        <dbReference type="EMBL" id="AAP05048.1"/>
    </source>
</evidence>
<evidence type="ECO:0000256" key="1">
    <source>
        <dbReference type="ARBA" id="ARBA00022729"/>
    </source>
</evidence>
<keyword evidence="1" id="KW-0732">Signal</keyword>